<feature type="modified residue" description="N6-(pyridoxal phosphate)lysine" evidence="11">
    <location>
        <position position="275"/>
    </location>
</feature>
<evidence type="ECO:0000256" key="5">
    <source>
        <dbReference type="ARBA" id="ARBA00022576"/>
    </source>
</evidence>
<dbReference type="InterPro" id="IPR005814">
    <property type="entry name" value="Aminotrans_3"/>
</dbReference>
<evidence type="ECO:0000256" key="6">
    <source>
        <dbReference type="ARBA" id="ARBA00022679"/>
    </source>
</evidence>
<comment type="caution">
    <text evidence="12">The sequence shown here is derived from an EMBL/GenBank/DDBJ whole genome shotgun (WGS) entry which is preliminary data.</text>
</comment>
<feature type="binding site" evidence="11">
    <location>
        <position position="310"/>
    </location>
    <ligand>
        <name>substrate</name>
    </ligand>
</feature>
<keyword evidence="4 11" id="KW-0963">Cytoplasm</keyword>
<gene>
    <name evidence="11" type="primary">bioA</name>
    <name evidence="12" type="ORF">C7380_10848</name>
</gene>
<feature type="binding site" evidence="11">
    <location>
        <position position="275"/>
    </location>
    <ligand>
        <name>substrate</name>
    </ligand>
</feature>
<comment type="subcellular location">
    <subcellularLocation>
        <location evidence="2 11">Cytoplasm</location>
    </subcellularLocation>
</comment>
<feature type="binding site" evidence="11">
    <location>
        <begin position="107"/>
        <end position="108"/>
    </location>
    <ligand>
        <name>pyridoxal 5'-phosphate</name>
        <dbReference type="ChEBI" id="CHEBI:597326"/>
    </ligand>
</feature>
<dbReference type="PIRSF" id="PIRSF000521">
    <property type="entry name" value="Transaminase_4ab_Lys_Orn"/>
    <property type="match status" value="1"/>
</dbReference>
<dbReference type="GO" id="GO:0030170">
    <property type="term" value="F:pyridoxal phosphate binding"/>
    <property type="evidence" value="ECO:0007669"/>
    <property type="project" value="UniProtKB-UniRule"/>
</dbReference>
<dbReference type="PANTHER" id="PTHR42684:SF17">
    <property type="entry name" value="ADENOSYLMETHIONINE-8-AMINO-7-OXONONANOATE AMINOTRANSFERASE"/>
    <property type="match status" value="1"/>
</dbReference>
<feature type="binding site" evidence="11">
    <location>
        <position position="140"/>
    </location>
    <ligand>
        <name>substrate</name>
    </ligand>
</feature>
<dbReference type="PANTHER" id="PTHR42684">
    <property type="entry name" value="ADENOSYLMETHIONINE-8-AMINO-7-OXONONANOATE AMINOTRANSFERASE"/>
    <property type="match status" value="1"/>
</dbReference>
<comment type="similarity">
    <text evidence="10 11">Belongs to the class-III pyridoxal-phosphate-dependent aminotransferase family. BioA subfamily.</text>
</comment>
<dbReference type="GO" id="GO:0009102">
    <property type="term" value="P:biotin biosynthetic process"/>
    <property type="evidence" value="ECO:0007669"/>
    <property type="project" value="UniProtKB-UniRule"/>
</dbReference>
<evidence type="ECO:0000256" key="8">
    <source>
        <dbReference type="ARBA" id="ARBA00022756"/>
    </source>
</evidence>
<dbReference type="Proteomes" id="UP000245921">
    <property type="component" value="Unassembled WGS sequence"/>
</dbReference>
<comment type="cofactor">
    <cofactor evidence="1 11">
        <name>pyridoxal 5'-phosphate</name>
        <dbReference type="ChEBI" id="CHEBI:597326"/>
    </cofactor>
</comment>
<dbReference type="RefSeq" id="WP_109604749.1">
    <property type="nucleotide sequence ID" value="NZ_QGGI01000008.1"/>
</dbReference>
<dbReference type="CDD" id="cd00610">
    <property type="entry name" value="OAT_like"/>
    <property type="match status" value="1"/>
</dbReference>
<dbReference type="GO" id="GO:0004015">
    <property type="term" value="F:adenosylmethionine-8-amino-7-oxononanoate transaminase activity"/>
    <property type="evidence" value="ECO:0007669"/>
    <property type="project" value="UniProtKB-UniRule"/>
</dbReference>
<feature type="binding site" evidence="11">
    <location>
        <position position="47"/>
    </location>
    <ligand>
        <name>substrate</name>
    </ligand>
</feature>
<dbReference type="Gene3D" id="3.90.1150.10">
    <property type="entry name" value="Aspartate Aminotransferase, domain 1"/>
    <property type="match status" value="1"/>
</dbReference>
<feature type="binding site" evidence="11">
    <location>
        <begin position="311"/>
        <end position="312"/>
    </location>
    <ligand>
        <name>pyridoxal 5'-phosphate</name>
        <dbReference type="ChEBI" id="CHEBI:597326"/>
    </ligand>
</feature>
<dbReference type="InterPro" id="IPR005815">
    <property type="entry name" value="BioA"/>
</dbReference>
<proteinExistence type="inferred from homology"/>
<evidence type="ECO:0000256" key="2">
    <source>
        <dbReference type="ARBA" id="ARBA00004496"/>
    </source>
</evidence>
<evidence type="ECO:0000256" key="10">
    <source>
        <dbReference type="ARBA" id="ARBA00060970"/>
    </source>
</evidence>
<comment type="subunit">
    <text evidence="3 11">Homodimer.</text>
</comment>
<name>A0AA45C6U2_9BACT</name>
<accession>A0AA45C6U2</accession>
<dbReference type="EC" id="2.6.1.62" evidence="11"/>
<evidence type="ECO:0000256" key="1">
    <source>
        <dbReference type="ARBA" id="ARBA00001933"/>
    </source>
</evidence>
<evidence type="ECO:0000256" key="3">
    <source>
        <dbReference type="ARBA" id="ARBA00011738"/>
    </source>
</evidence>
<evidence type="ECO:0000256" key="9">
    <source>
        <dbReference type="ARBA" id="ARBA00022898"/>
    </source>
</evidence>
<dbReference type="AlphaFoldDB" id="A0AA45C6U2"/>
<reference evidence="12 13" key="1">
    <citation type="submission" date="2018-05" db="EMBL/GenBank/DDBJ databases">
        <title>Genomic Encyclopedia of Type Strains, Phase IV (KMG-IV): sequencing the most valuable type-strain genomes for metagenomic binning, comparative biology and taxonomic classification.</title>
        <authorList>
            <person name="Goeker M."/>
        </authorList>
    </citation>
    <scope>NUCLEOTIDE SEQUENCE [LARGE SCALE GENOMIC DNA]</scope>
    <source>
        <strain evidence="12 13">DSM 24906</strain>
    </source>
</reference>
<sequence length="429" mass="49406">MKENHIWYPCTQMKEIDLNPLPNIKKAKGSWLIDKNNNKYLDAISSWWVNLFGHNNPEIKKAINRQLNKFEHIIFSNFTHDPAIKFTDELVKVLPKGLEKVLFSSDGSSAVEMALKLSFQYHKQTNNRQKNKFISITNSYHGETIGALSVGNIDIFTKTYKPLIKQNITIQGPECTNCIYKKNRLNCNAECFENIEKEVQKNHKKISAIIIEPMVQCAAGMKIYNKTYLKKIRDICNQYNINLIADEIAVGFGRTGKMFACEHANISPDIITLSKGITGGFLPLSVTVCTKKIYDAFYDDYEKNKSFLHSHSYSGNPIACAAALETLKIFKNQQILNKINQKSLYMQKQIEQNLNNIPKLKEYRHIGLIHVIEINNKNPRFNYEIHKKALKKGLLIRPIGNNIYFMPPYTIKNEEIDFIIHISSEILKK</sequence>
<evidence type="ECO:0000313" key="13">
    <source>
        <dbReference type="Proteomes" id="UP000245921"/>
    </source>
</evidence>
<keyword evidence="5 11" id="KW-0032">Aminotransferase</keyword>
<keyword evidence="6 11" id="KW-0808">Transferase</keyword>
<keyword evidence="7 11" id="KW-0949">S-adenosyl-L-methionine</keyword>
<dbReference type="Pfam" id="PF00202">
    <property type="entry name" value="Aminotran_3"/>
    <property type="match status" value="1"/>
</dbReference>
<evidence type="ECO:0000256" key="4">
    <source>
        <dbReference type="ARBA" id="ARBA00022490"/>
    </source>
</evidence>
<keyword evidence="13" id="KW-1185">Reference proteome</keyword>
<dbReference type="NCBIfam" id="NF004624">
    <property type="entry name" value="PRK05964.1"/>
    <property type="match status" value="1"/>
</dbReference>
<keyword evidence="8 11" id="KW-0093">Biotin biosynthesis</keyword>
<comment type="function">
    <text evidence="11">Catalyzes the transfer of the alpha-amino group from S-adenosyl-L-methionine (SAM) to 7-keto-8-aminopelargonic acid (KAPA) to form 7,8-diaminopelargonic acid (DAPA). It is the only aminotransferase known to utilize SAM as an amino donor.</text>
</comment>
<dbReference type="InterPro" id="IPR015422">
    <property type="entry name" value="PyrdxlP-dep_Trfase_small"/>
</dbReference>
<feature type="binding site" evidence="11">
    <location>
        <position position="397"/>
    </location>
    <ligand>
        <name>substrate</name>
    </ligand>
</feature>
<dbReference type="GO" id="GO:0005737">
    <property type="term" value="C:cytoplasm"/>
    <property type="evidence" value="ECO:0007669"/>
    <property type="project" value="UniProtKB-SubCell"/>
</dbReference>
<protein>
    <recommendedName>
        <fullName evidence="11">Adenosylmethionine-8-amino-7-oxononanoate aminotransferase</fullName>
        <ecNumber evidence="11">2.6.1.62</ecNumber>
    </recommendedName>
    <alternativeName>
        <fullName evidence="11">7,8-diamino-pelargonic acid aminotransferase</fullName>
        <shortName evidence="11">DAPA AT</shortName>
        <shortName evidence="11">DAPA aminotransferase</shortName>
    </alternativeName>
    <alternativeName>
        <fullName evidence="11">7,8-diaminononanoate synthase</fullName>
        <shortName evidence="11">DANS</shortName>
    </alternativeName>
    <alternativeName>
        <fullName evidence="11">Diaminopelargonic acid synthase</fullName>
    </alternativeName>
</protein>
<feature type="site" description="Participates in the substrate recognition with KAPA and in a stacking interaction with the adenine ring of SAM" evidence="11">
    <location>
        <position position="10"/>
    </location>
</feature>
<keyword evidence="9 11" id="KW-0663">Pyridoxal phosphate</keyword>
<dbReference type="EMBL" id="QGGI01000008">
    <property type="protein sequence ID" value="PWJ93219.1"/>
    <property type="molecule type" value="Genomic_DNA"/>
</dbReference>
<comment type="catalytic activity">
    <reaction evidence="11">
        <text>(8S)-8-amino-7-oxononanoate + S-adenosyl-L-methionine = S-adenosyl-4-methylsulfanyl-2-oxobutanoate + (7R,8S)-7,8-diammoniononanoate</text>
        <dbReference type="Rhea" id="RHEA:16861"/>
        <dbReference type="ChEBI" id="CHEBI:16490"/>
        <dbReference type="ChEBI" id="CHEBI:59789"/>
        <dbReference type="ChEBI" id="CHEBI:149468"/>
        <dbReference type="ChEBI" id="CHEBI:149469"/>
        <dbReference type="EC" id="2.6.1.62"/>
    </reaction>
</comment>
<dbReference type="NCBIfam" id="TIGR00508">
    <property type="entry name" value="bioA"/>
    <property type="match status" value="1"/>
</dbReference>
<dbReference type="HAMAP" id="MF_00834">
    <property type="entry name" value="BioA"/>
    <property type="match status" value="1"/>
</dbReference>
<dbReference type="InterPro" id="IPR049704">
    <property type="entry name" value="Aminotrans_3_PPA_site"/>
</dbReference>
<evidence type="ECO:0000256" key="11">
    <source>
        <dbReference type="HAMAP-Rule" id="MF_00834"/>
    </source>
</evidence>
<dbReference type="InterPro" id="IPR015421">
    <property type="entry name" value="PyrdxlP-dep_Trfase_major"/>
</dbReference>
<organism evidence="12 13">
    <name type="scientific">Oceanotoga teriensis</name>
    <dbReference type="NCBI Taxonomy" id="515440"/>
    <lineage>
        <taxon>Bacteria</taxon>
        <taxon>Thermotogati</taxon>
        <taxon>Thermotogota</taxon>
        <taxon>Thermotogae</taxon>
        <taxon>Petrotogales</taxon>
        <taxon>Petrotogaceae</taxon>
        <taxon>Oceanotoga</taxon>
    </lineage>
</organism>
<dbReference type="FunFam" id="3.40.640.10:FF:000078">
    <property type="entry name" value="Adenosylmethionine-8-amino-7-oxononanoate aminotransferase"/>
    <property type="match status" value="1"/>
</dbReference>
<dbReference type="SUPFAM" id="SSF53383">
    <property type="entry name" value="PLP-dependent transferases"/>
    <property type="match status" value="1"/>
</dbReference>
<feature type="binding site" evidence="11">
    <location>
        <position position="246"/>
    </location>
    <ligand>
        <name>pyridoxal 5'-phosphate</name>
        <dbReference type="ChEBI" id="CHEBI:597326"/>
    </ligand>
</feature>
<evidence type="ECO:0000313" key="12">
    <source>
        <dbReference type="EMBL" id="PWJ93219.1"/>
    </source>
</evidence>
<comment type="pathway">
    <text evidence="11">Cofactor biosynthesis; biotin biosynthesis; 7,8-diaminononanoate from 8-amino-7-oxononanoate (SAM route): step 1/1.</text>
</comment>
<dbReference type="Gene3D" id="3.40.640.10">
    <property type="entry name" value="Type I PLP-dependent aspartate aminotransferase-like (Major domain)"/>
    <property type="match status" value="1"/>
</dbReference>
<dbReference type="InterPro" id="IPR015424">
    <property type="entry name" value="PyrdxlP-dep_Trfase"/>
</dbReference>
<dbReference type="PROSITE" id="PS00600">
    <property type="entry name" value="AA_TRANSFER_CLASS_3"/>
    <property type="match status" value="1"/>
</dbReference>
<evidence type="ECO:0000256" key="7">
    <source>
        <dbReference type="ARBA" id="ARBA00022691"/>
    </source>
</evidence>